<reference evidence="1" key="1">
    <citation type="journal article" date="2019" name="Sci. Rep.">
        <title>Draft genome of Tanacetum cinerariifolium, the natural source of mosquito coil.</title>
        <authorList>
            <person name="Yamashiro T."/>
            <person name="Shiraishi A."/>
            <person name="Satake H."/>
            <person name="Nakayama K."/>
        </authorList>
    </citation>
    <scope>NUCLEOTIDE SEQUENCE</scope>
</reference>
<evidence type="ECO:0000313" key="1">
    <source>
        <dbReference type="EMBL" id="GEX53303.1"/>
    </source>
</evidence>
<dbReference type="EMBL" id="BKCJ010113962">
    <property type="protein sequence ID" value="GEX53303.1"/>
    <property type="molecule type" value="Genomic_DNA"/>
</dbReference>
<gene>
    <name evidence="1" type="ORF">Tci_325278</name>
</gene>
<accession>A0A699H7R0</accession>
<name>A0A699H7R0_TANCI</name>
<organism evidence="1">
    <name type="scientific">Tanacetum cinerariifolium</name>
    <name type="common">Dalmatian daisy</name>
    <name type="synonym">Chrysanthemum cinerariifolium</name>
    <dbReference type="NCBI Taxonomy" id="118510"/>
    <lineage>
        <taxon>Eukaryota</taxon>
        <taxon>Viridiplantae</taxon>
        <taxon>Streptophyta</taxon>
        <taxon>Embryophyta</taxon>
        <taxon>Tracheophyta</taxon>
        <taxon>Spermatophyta</taxon>
        <taxon>Magnoliopsida</taxon>
        <taxon>eudicotyledons</taxon>
        <taxon>Gunneridae</taxon>
        <taxon>Pentapetalae</taxon>
        <taxon>asterids</taxon>
        <taxon>campanulids</taxon>
        <taxon>Asterales</taxon>
        <taxon>Asteraceae</taxon>
        <taxon>Asteroideae</taxon>
        <taxon>Anthemideae</taxon>
        <taxon>Anthemidinae</taxon>
        <taxon>Tanacetum</taxon>
    </lineage>
</organism>
<proteinExistence type="predicted"/>
<dbReference type="AlphaFoldDB" id="A0A699H7R0"/>
<comment type="caution">
    <text evidence="1">The sequence shown here is derived from an EMBL/GenBank/DDBJ whole genome shotgun (WGS) entry which is preliminary data.</text>
</comment>
<protein>
    <submittedName>
        <fullName evidence="1">Uncharacterized protein</fullName>
    </submittedName>
</protein>
<sequence>MAEPILNEARTEQNLVDQSIKSNVKYGLGEELLKKLRSNTYNGRVEEDVVGYIAKILEILDPIKMVGVDPFQLCMITFTLSLSRDARKWWMNEGDGKINT</sequence>